<dbReference type="Gene3D" id="2.170.130.10">
    <property type="entry name" value="TonB-dependent receptor, plug domain"/>
    <property type="match status" value="1"/>
</dbReference>
<dbReference type="InterPro" id="IPR037066">
    <property type="entry name" value="Plug_dom_sf"/>
</dbReference>
<keyword evidence="6" id="KW-0408">Iron</keyword>
<keyword evidence="13" id="KW-0675">Receptor</keyword>
<protein>
    <submittedName>
        <fullName evidence="13">TonB-dependent receptor plug domain-containing protein</fullName>
    </submittedName>
</protein>
<evidence type="ECO:0000256" key="8">
    <source>
        <dbReference type="ARBA" id="ARBA00023077"/>
    </source>
</evidence>
<comment type="caution">
    <text evidence="13">The sequence shown here is derived from an EMBL/GenBank/DDBJ whole genome shotgun (WGS) entry which is preliminary data.</text>
</comment>
<evidence type="ECO:0000256" key="7">
    <source>
        <dbReference type="ARBA" id="ARBA00023065"/>
    </source>
</evidence>
<evidence type="ECO:0000256" key="3">
    <source>
        <dbReference type="ARBA" id="ARBA00022452"/>
    </source>
</evidence>
<keyword evidence="11" id="KW-0732">Signal</keyword>
<dbReference type="InterPro" id="IPR039426">
    <property type="entry name" value="TonB-dep_rcpt-like"/>
</dbReference>
<evidence type="ECO:0000259" key="12">
    <source>
        <dbReference type="Pfam" id="PF07715"/>
    </source>
</evidence>
<dbReference type="GO" id="GO:0006826">
    <property type="term" value="P:iron ion transport"/>
    <property type="evidence" value="ECO:0007669"/>
    <property type="project" value="UniProtKB-KW"/>
</dbReference>
<comment type="subcellular location">
    <subcellularLocation>
        <location evidence="1">Cell outer membrane</location>
        <topology evidence="1">Multi-pass membrane protein</topology>
    </subcellularLocation>
</comment>
<dbReference type="InterPro" id="IPR036942">
    <property type="entry name" value="Beta-barrel_TonB_sf"/>
</dbReference>
<evidence type="ECO:0000256" key="4">
    <source>
        <dbReference type="ARBA" id="ARBA00022496"/>
    </source>
</evidence>
<dbReference type="SUPFAM" id="SSF56935">
    <property type="entry name" value="Porins"/>
    <property type="match status" value="1"/>
</dbReference>
<evidence type="ECO:0000256" key="5">
    <source>
        <dbReference type="ARBA" id="ARBA00022692"/>
    </source>
</evidence>
<dbReference type="Gene3D" id="2.40.170.20">
    <property type="entry name" value="TonB-dependent receptor, beta-barrel domain"/>
    <property type="match status" value="1"/>
</dbReference>
<keyword evidence="3" id="KW-1134">Transmembrane beta strand</keyword>
<keyword evidence="2" id="KW-0813">Transport</keyword>
<dbReference type="PANTHER" id="PTHR32552:SF81">
    <property type="entry name" value="TONB-DEPENDENT OUTER MEMBRANE RECEPTOR"/>
    <property type="match status" value="1"/>
</dbReference>
<keyword evidence="14" id="KW-1185">Reference proteome</keyword>
<feature type="signal peptide" evidence="11">
    <location>
        <begin position="1"/>
        <end position="20"/>
    </location>
</feature>
<dbReference type="EMBL" id="JAENIL010000016">
    <property type="protein sequence ID" value="MBK1877232.1"/>
    <property type="molecule type" value="Genomic_DNA"/>
</dbReference>
<keyword evidence="8" id="KW-0798">TonB box</keyword>
<feature type="chain" id="PRO_5037369600" evidence="11">
    <location>
        <begin position="21"/>
        <end position="1092"/>
    </location>
</feature>
<dbReference type="PANTHER" id="PTHR32552">
    <property type="entry name" value="FERRICHROME IRON RECEPTOR-RELATED"/>
    <property type="match status" value="1"/>
</dbReference>
<evidence type="ECO:0000256" key="9">
    <source>
        <dbReference type="ARBA" id="ARBA00023136"/>
    </source>
</evidence>
<dbReference type="InterPro" id="IPR012910">
    <property type="entry name" value="Plug_dom"/>
</dbReference>
<evidence type="ECO:0000256" key="1">
    <source>
        <dbReference type="ARBA" id="ARBA00004571"/>
    </source>
</evidence>
<reference evidence="13" key="1">
    <citation type="submission" date="2021-01" db="EMBL/GenBank/DDBJ databases">
        <title>Modified the classification status of verrucomicrobia.</title>
        <authorList>
            <person name="Feng X."/>
        </authorList>
    </citation>
    <scope>NUCLEOTIDE SEQUENCE</scope>
    <source>
        <strain evidence="13">KCTC 13126</strain>
    </source>
</reference>
<evidence type="ECO:0000313" key="14">
    <source>
        <dbReference type="Proteomes" id="UP000617628"/>
    </source>
</evidence>
<dbReference type="AlphaFoldDB" id="A0A934RUT7"/>
<proteinExistence type="predicted"/>
<keyword evidence="5" id="KW-0812">Transmembrane</keyword>
<sequence length="1092" mass="119819">MNKIKLSVLSIVCPAMLAFGQNGPEADEEEDVFELSPFVVQAEEDVGYRSTATLAGTRIKTDLKDVAASVSSYTKEFLDDLGATNAEELLVFATGAEVGGLGGNLTVNRVSGQGLDFTLGTLELNSATRVRGLAAADNTRGFFQSIIPMDSYNTDRVTVNRGANNILFGLGSPAGIIDRSLSQAGGDRTRLKIRMDKFGSLRTELDVGRQIIEDKLALRLIALSEQKEYEQTSAFNDQERFYLTADYSPWKNGKIVASYETGEGEGSNPSVAPPRDEFSYWWEIGQPTVPAGQAAGNGFIAVDGQNLRYFDLLVANPPRGPASAYMPGELDSSYGFIALPAGQGLFGPRVTAEHPQYDVIAANKRGNYNMRNLALVGLSRYNRNTAKNPYATWMQTTQILDRSVFDYRTEKLTGNNDRRTFDFDAVNASFQQSFFENQLGFDLTFDKQSVDHGNINFGGFSFRSNNLGIDLTPHLIDGSDNPGFGRAFIAVRPRWQDRTDEIETSRFTAYAKFLGEQVLGDNGKWLGDHVFTFLADKSDREQTRLQGNMQTYRPDLSGPAGHNAASGTVVNGLSATHVHYISEPLFGLAGPEGLGLEGILDDVPYRTESTITYTDVATRTLQTGTFPMSNYFTDRDYSVYIADMMRSSTESLALAWQASWFDTLITTAGWRDDSFEEWAPGQPTPDVFGTRSLNAPGYGYADVPDTDEQKDTFSFGTVLHAPESIDKLLPEFLDLSLHYNESENFKPSSPTRNPFGGFFPSQEGTSTDYGFSATFNDRLTFKATWYETSQDNVADADIVGFYNQFFSLLPEQVVENNTAAEITAANYPLPDPRILESIGWTVTPDPNGGLPSVTTNQSVGDITSVVSKGVEFELVGQITDSWNISFNASQQEAVKTGIGQTAADELLRLGNAIIDQPAGQLLGNGGNPIEGAMTNRFAAFKTHLLGEGTLTQNLVEWRANLVNSYRFKDGKFKGLGLGAGLRWQDAPAIGYEIKGDPTVPGGLYQDPNSPVFGDESFFTDVWVSYPVEIGETKVKLQLNVKNLFDDNILLPVHRNPVEAFEGTYAAESIGTHSDIYRLYGGREVFLTATFDF</sequence>
<feature type="domain" description="TonB-dependent receptor plug" evidence="12">
    <location>
        <begin position="63"/>
        <end position="176"/>
    </location>
</feature>
<evidence type="ECO:0000256" key="10">
    <source>
        <dbReference type="ARBA" id="ARBA00023237"/>
    </source>
</evidence>
<dbReference type="Proteomes" id="UP000617628">
    <property type="component" value="Unassembled WGS sequence"/>
</dbReference>
<keyword evidence="4" id="KW-0410">Iron transport</keyword>
<organism evidence="13 14">
    <name type="scientific">Pelagicoccus mobilis</name>
    <dbReference type="NCBI Taxonomy" id="415221"/>
    <lineage>
        <taxon>Bacteria</taxon>
        <taxon>Pseudomonadati</taxon>
        <taxon>Verrucomicrobiota</taxon>
        <taxon>Opitutia</taxon>
        <taxon>Puniceicoccales</taxon>
        <taxon>Pelagicoccaceae</taxon>
        <taxon>Pelagicoccus</taxon>
    </lineage>
</organism>
<gene>
    <name evidence="13" type="ORF">JIN87_10155</name>
</gene>
<keyword evidence="7" id="KW-0406">Ion transport</keyword>
<name>A0A934RUT7_9BACT</name>
<evidence type="ECO:0000256" key="11">
    <source>
        <dbReference type="SAM" id="SignalP"/>
    </source>
</evidence>
<keyword evidence="9" id="KW-0472">Membrane</keyword>
<dbReference type="GO" id="GO:0009279">
    <property type="term" value="C:cell outer membrane"/>
    <property type="evidence" value="ECO:0007669"/>
    <property type="project" value="UniProtKB-SubCell"/>
</dbReference>
<evidence type="ECO:0000256" key="2">
    <source>
        <dbReference type="ARBA" id="ARBA00022448"/>
    </source>
</evidence>
<evidence type="ECO:0000313" key="13">
    <source>
        <dbReference type="EMBL" id="MBK1877232.1"/>
    </source>
</evidence>
<accession>A0A934RUT7</accession>
<keyword evidence="10" id="KW-0998">Cell outer membrane</keyword>
<dbReference type="RefSeq" id="WP_200355448.1">
    <property type="nucleotide sequence ID" value="NZ_JAENIL010000016.1"/>
</dbReference>
<evidence type="ECO:0000256" key="6">
    <source>
        <dbReference type="ARBA" id="ARBA00023004"/>
    </source>
</evidence>
<dbReference type="Pfam" id="PF07715">
    <property type="entry name" value="Plug"/>
    <property type="match status" value="1"/>
</dbReference>